<keyword evidence="1" id="KW-0175">Coiled coil</keyword>
<organism evidence="2 3">
    <name type="scientific">Pseudanabaena cinerea FACHB-1277</name>
    <dbReference type="NCBI Taxonomy" id="2949581"/>
    <lineage>
        <taxon>Bacteria</taxon>
        <taxon>Bacillati</taxon>
        <taxon>Cyanobacteriota</taxon>
        <taxon>Cyanophyceae</taxon>
        <taxon>Pseudanabaenales</taxon>
        <taxon>Pseudanabaenaceae</taxon>
        <taxon>Pseudanabaena</taxon>
        <taxon>Pseudanabaena cinerea</taxon>
    </lineage>
</organism>
<name>A0A926USM3_9CYAN</name>
<proteinExistence type="predicted"/>
<comment type="caution">
    <text evidence="2">The sequence shown here is derived from an EMBL/GenBank/DDBJ whole genome shotgun (WGS) entry which is preliminary data.</text>
</comment>
<sequence length="371" mass="42290">MITITPTLEIPPEIAEGLANEIYYRVGGVIREVAGTKPIVAWLREVPNTSGSNLLTIANIGSSASILNLGISVMGFALVLHKLKDLEERLQKIQKTLEKVDRKIDLGFYANFRAALDLATNAFSMNQSENRKNMAVQAINRFLEAEHIYLDYTDKELEQRSKLVHEYLLTLSLAYIAEARCHLELEESDMAVQRLEAGFRVISDRLRKYLDILLTSNPAAYLHPKFKNEIGLGRLTKVYQWIDPSLDAAAVFEMQRDNIFSLKKDQGSDSGYKWVNKLPQAIVAESEVQWDIWGNREQMKKEAMSRLPKVFANMESMIETIQRFEAYQSEVKAISKLGISFREWTLLAPVDKQQSENRTLMYLVPSRPVEA</sequence>
<dbReference type="Proteomes" id="UP000631421">
    <property type="component" value="Unassembled WGS sequence"/>
</dbReference>
<keyword evidence="3" id="KW-1185">Reference proteome</keyword>
<protein>
    <submittedName>
        <fullName evidence="2">Uncharacterized protein</fullName>
    </submittedName>
</protein>
<dbReference type="EMBL" id="JACJPY010000027">
    <property type="protein sequence ID" value="MBD2150506.1"/>
    <property type="molecule type" value="Genomic_DNA"/>
</dbReference>
<evidence type="ECO:0000313" key="2">
    <source>
        <dbReference type="EMBL" id="MBD2150506.1"/>
    </source>
</evidence>
<gene>
    <name evidence="2" type="ORF">H6F44_10295</name>
</gene>
<dbReference type="AlphaFoldDB" id="A0A926USM3"/>
<evidence type="ECO:0000256" key="1">
    <source>
        <dbReference type="SAM" id="Coils"/>
    </source>
</evidence>
<accession>A0A926USM3</accession>
<feature type="coiled-coil region" evidence="1">
    <location>
        <begin position="76"/>
        <end position="103"/>
    </location>
</feature>
<reference evidence="2" key="1">
    <citation type="journal article" date="2015" name="ISME J.">
        <title>Draft Genome Sequence of Streptomyces incarnatus NRRL8089, which Produces the Nucleoside Antibiotic Sinefungin.</title>
        <authorList>
            <person name="Oshima K."/>
            <person name="Hattori M."/>
            <person name="Shimizu H."/>
            <person name="Fukuda K."/>
            <person name="Nemoto M."/>
            <person name="Inagaki K."/>
            <person name="Tamura T."/>
        </authorList>
    </citation>
    <scope>NUCLEOTIDE SEQUENCE</scope>
    <source>
        <strain evidence="2">FACHB-1277</strain>
    </source>
</reference>
<dbReference type="RefSeq" id="WP_190350870.1">
    <property type="nucleotide sequence ID" value="NZ_JACJPY010000027.1"/>
</dbReference>
<evidence type="ECO:0000313" key="3">
    <source>
        <dbReference type="Proteomes" id="UP000631421"/>
    </source>
</evidence>
<reference evidence="2" key="2">
    <citation type="submission" date="2020-08" db="EMBL/GenBank/DDBJ databases">
        <authorList>
            <person name="Chen M."/>
            <person name="Teng W."/>
            <person name="Zhao L."/>
            <person name="Hu C."/>
            <person name="Zhou Y."/>
            <person name="Han B."/>
            <person name="Song L."/>
            <person name="Shu W."/>
        </authorList>
    </citation>
    <scope>NUCLEOTIDE SEQUENCE</scope>
    <source>
        <strain evidence="2">FACHB-1277</strain>
    </source>
</reference>